<gene>
    <name evidence="1" type="ORF">MNEG_16301</name>
</gene>
<dbReference type="GeneID" id="25734047"/>
<evidence type="ECO:0000313" key="2">
    <source>
        <dbReference type="Proteomes" id="UP000054498"/>
    </source>
</evidence>
<dbReference type="STRING" id="145388.A0A0D2K699"/>
<evidence type="ECO:0000313" key="1">
    <source>
        <dbReference type="EMBL" id="KIY91663.1"/>
    </source>
</evidence>
<accession>A0A0D2K699</accession>
<dbReference type="KEGG" id="mng:MNEG_16301"/>
<dbReference type="OrthoDB" id="560380at2759"/>
<organism evidence="1 2">
    <name type="scientific">Monoraphidium neglectum</name>
    <dbReference type="NCBI Taxonomy" id="145388"/>
    <lineage>
        <taxon>Eukaryota</taxon>
        <taxon>Viridiplantae</taxon>
        <taxon>Chlorophyta</taxon>
        <taxon>core chlorophytes</taxon>
        <taxon>Chlorophyceae</taxon>
        <taxon>CS clade</taxon>
        <taxon>Sphaeropleales</taxon>
        <taxon>Selenastraceae</taxon>
        <taxon>Monoraphidium</taxon>
    </lineage>
</organism>
<dbReference type="Proteomes" id="UP000054498">
    <property type="component" value="Unassembled WGS sequence"/>
</dbReference>
<reference evidence="1 2" key="1">
    <citation type="journal article" date="2013" name="BMC Genomics">
        <title>Reconstruction of the lipid metabolism for the microalga Monoraphidium neglectum from its genome sequence reveals characteristics suitable for biofuel production.</title>
        <authorList>
            <person name="Bogen C."/>
            <person name="Al-Dilaimi A."/>
            <person name="Albersmeier A."/>
            <person name="Wichmann J."/>
            <person name="Grundmann M."/>
            <person name="Rupp O."/>
            <person name="Lauersen K.J."/>
            <person name="Blifernez-Klassen O."/>
            <person name="Kalinowski J."/>
            <person name="Goesmann A."/>
            <person name="Mussgnug J.H."/>
            <person name="Kruse O."/>
        </authorList>
    </citation>
    <scope>NUCLEOTIDE SEQUENCE [LARGE SCALE GENOMIC DNA]</scope>
    <source>
        <strain evidence="1 2">SAG 48.87</strain>
    </source>
</reference>
<proteinExistence type="predicted"/>
<sequence>MSYTWTTPTKTVWPASLTYTATEKGTAYFSVTVTRQASVTAGQLQGSVLVTRASADLSGPADKVLTVNTPSVELWQVNGYGASLARVSSAACIFDGGAATANLNAPGSAARCTYTFSPPFAYDPELTSELRISSITFGGGVTAASGFLPFGIDAWGISTGATSRCVSVTDTFNFPTSADRPTPYSVGNVICTTTQSDYQGRPPTAPSSGLEVCVTTTFKYSCTFPSTTCLAAGITGYTVSGPAVTRGG</sequence>
<protein>
    <submittedName>
        <fullName evidence="1">Uncharacterized protein</fullName>
    </submittedName>
</protein>
<dbReference type="AlphaFoldDB" id="A0A0D2K699"/>
<name>A0A0D2K699_9CHLO</name>
<dbReference type="RefSeq" id="XP_013890683.1">
    <property type="nucleotide sequence ID" value="XM_014035229.1"/>
</dbReference>
<keyword evidence="2" id="KW-1185">Reference proteome</keyword>
<dbReference type="EMBL" id="KK106433">
    <property type="protein sequence ID" value="KIY91663.1"/>
    <property type="molecule type" value="Genomic_DNA"/>
</dbReference>